<evidence type="ECO:0000313" key="2">
    <source>
        <dbReference type="Proteomes" id="UP000789920"/>
    </source>
</evidence>
<sequence>DLQISSTPESEYNSDNSLKSLEDNSILIDDLENNNNDMSVNSLENKNEHQPVFAKFGQKLIIDQVEYYLKFQEYPKTS</sequence>
<evidence type="ECO:0000313" key="1">
    <source>
        <dbReference type="EMBL" id="CAG8732882.1"/>
    </source>
</evidence>
<protein>
    <submittedName>
        <fullName evidence="1">24911_t:CDS:1</fullName>
    </submittedName>
</protein>
<name>A0ACA9Q241_9GLOM</name>
<comment type="caution">
    <text evidence="1">The sequence shown here is derived from an EMBL/GenBank/DDBJ whole genome shotgun (WGS) entry which is preliminary data.</text>
</comment>
<dbReference type="EMBL" id="CAJVQC010026347">
    <property type="protein sequence ID" value="CAG8732882.1"/>
    <property type="molecule type" value="Genomic_DNA"/>
</dbReference>
<keyword evidence="2" id="KW-1185">Reference proteome</keyword>
<dbReference type="Proteomes" id="UP000789920">
    <property type="component" value="Unassembled WGS sequence"/>
</dbReference>
<reference evidence="1" key="1">
    <citation type="submission" date="2021-06" db="EMBL/GenBank/DDBJ databases">
        <authorList>
            <person name="Kallberg Y."/>
            <person name="Tangrot J."/>
            <person name="Rosling A."/>
        </authorList>
    </citation>
    <scope>NUCLEOTIDE SEQUENCE</scope>
    <source>
        <strain evidence="1">MA461A</strain>
    </source>
</reference>
<organism evidence="1 2">
    <name type="scientific">Racocetra persica</name>
    <dbReference type="NCBI Taxonomy" id="160502"/>
    <lineage>
        <taxon>Eukaryota</taxon>
        <taxon>Fungi</taxon>
        <taxon>Fungi incertae sedis</taxon>
        <taxon>Mucoromycota</taxon>
        <taxon>Glomeromycotina</taxon>
        <taxon>Glomeromycetes</taxon>
        <taxon>Diversisporales</taxon>
        <taxon>Gigasporaceae</taxon>
        <taxon>Racocetra</taxon>
    </lineage>
</organism>
<gene>
    <name evidence="1" type="ORF">RPERSI_LOCUS12342</name>
</gene>
<feature type="non-terminal residue" evidence="1">
    <location>
        <position position="1"/>
    </location>
</feature>
<accession>A0ACA9Q241</accession>
<proteinExistence type="predicted"/>